<dbReference type="Pfam" id="PF00929">
    <property type="entry name" value="RNase_T"/>
    <property type="match status" value="1"/>
</dbReference>
<dbReference type="SUPFAM" id="SSF53098">
    <property type="entry name" value="Ribonuclease H-like"/>
    <property type="match status" value="1"/>
</dbReference>
<protein>
    <recommendedName>
        <fullName evidence="1">Exonuclease domain-containing protein</fullName>
    </recommendedName>
</protein>
<name>A0A0F9D6Q3_9ZZZZ</name>
<dbReference type="InterPro" id="IPR013520">
    <property type="entry name" value="Ribonucl_H"/>
</dbReference>
<proteinExistence type="predicted"/>
<dbReference type="AlphaFoldDB" id="A0A0F9D6Q3"/>
<evidence type="ECO:0000259" key="1">
    <source>
        <dbReference type="SMART" id="SM00479"/>
    </source>
</evidence>
<comment type="caution">
    <text evidence="2">The sequence shown here is derived from an EMBL/GenBank/DDBJ whole genome shotgun (WGS) entry which is preliminary data.</text>
</comment>
<feature type="domain" description="Exonuclease" evidence="1">
    <location>
        <begin position="5"/>
        <end position="182"/>
    </location>
</feature>
<dbReference type="SMART" id="SM00479">
    <property type="entry name" value="EXOIII"/>
    <property type="match status" value="1"/>
</dbReference>
<dbReference type="Gene3D" id="3.30.420.10">
    <property type="entry name" value="Ribonuclease H-like superfamily/Ribonuclease H"/>
    <property type="match status" value="1"/>
</dbReference>
<dbReference type="GO" id="GO:0003676">
    <property type="term" value="F:nucleic acid binding"/>
    <property type="evidence" value="ECO:0007669"/>
    <property type="project" value="InterPro"/>
</dbReference>
<evidence type="ECO:0000313" key="2">
    <source>
        <dbReference type="EMBL" id="KKL49376.1"/>
    </source>
</evidence>
<accession>A0A0F9D6Q3</accession>
<sequence length="190" mass="21782">MFDSRVCVVDVETSGLNPNYDLIYEIGMVELNLGTGVTKILFDSVVKESLFGEEYKGSWIFENSSLTFDDVNNAPLFDGFTPELQEIFNNHSITAFNKSFDLGFLSSRGLRVPNELPCIMLTATNILKIPFSNGKKRFKWPTCQEAWDYFFPNSPYVEKHRALDDALHEAMIFFEIFRRGLIPIIEEIVN</sequence>
<reference evidence="2" key="1">
    <citation type="journal article" date="2015" name="Nature">
        <title>Complex archaea that bridge the gap between prokaryotes and eukaryotes.</title>
        <authorList>
            <person name="Spang A."/>
            <person name="Saw J.H."/>
            <person name="Jorgensen S.L."/>
            <person name="Zaremba-Niedzwiedzka K."/>
            <person name="Martijn J."/>
            <person name="Lind A.E."/>
            <person name="van Eijk R."/>
            <person name="Schleper C."/>
            <person name="Guy L."/>
            <person name="Ettema T.J."/>
        </authorList>
    </citation>
    <scope>NUCLEOTIDE SEQUENCE</scope>
</reference>
<dbReference type="InterPro" id="IPR036397">
    <property type="entry name" value="RNaseH_sf"/>
</dbReference>
<dbReference type="CDD" id="cd06127">
    <property type="entry name" value="DEDDh"/>
    <property type="match status" value="1"/>
</dbReference>
<dbReference type="InterPro" id="IPR012337">
    <property type="entry name" value="RNaseH-like_sf"/>
</dbReference>
<gene>
    <name evidence="2" type="ORF">LCGC14_2316110</name>
</gene>
<organism evidence="2">
    <name type="scientific">marine sediment metagenome</name>
    <dbReference type="NCBI Taxonomy" id="412755"/>
    <lineage>
        <taxon>unclassified sequences</taxon>
        <taxon>metagenomes</taxon>
        <taxon>ecological metagenomes</taxon>
    </lineage>
</organism>
<dbReference type="EMBL" id="LAZR01032976">
    <property type="protein sequence ID" value="KKL49376.1"/>
    <property type="molecule type" value="Genomic_DNA"/>
</dbReference>